<protein>
    <submittedName>
        <fullName evidence="1">Vegetative incompatibility protein</fullName>
    </submittedName>
</protein>
<evidence type="ECO:0000313" key="2">
    <source>
        <dbReference type="Proteomes" id="UP000293547"/>
    </source>
</evidence>
<accession>A0ACB6F2J1</accession>
<organism evidence="1 2">
    <name type="scientific">Alternaria gaisen</name>
    <dbReference type="NCBI Taxonomy" id="167740"/>
    <lineage>
        <taxon>Eukaryota</taxon>
        <taxon>Fungi</taxon>
        <taxon>Dikarya</taxon>
        <taxon>Ascomycota</taxon>
        <taxon>Pezizomycotina</taxon>
        <taxon>Dothideomycetes</taxon>
        <taxon>Pleosporomycetidae</taxon>
        <taxon>Pleosporales</taxon>
        <taxon>Pleosporineae</taxon>
        <taxon>Pleosporaceae</taxon>
        <taxon>Alternaria</taxon>
        <taxon>Alternaria sect. Alternaria</taxon>
    </lineage>
</organism>
<keyword evidence="2" id="KW-1185">Reference proteome</keyword>
<gene>
    <name evidence="1" type="ORF">AG0111_0g13089</name>
</gene>
<evidence type="ECO:0000313" key="1">
    <source>
        <dbReference type="EMBL" id="KAB2098635.1"/>
    </source>
</evidence>
<dbReference type="EMBL" id="PDWZ02000023">
    <property type="protein sequence ID" value="KAB2098635.1"/>
    <property type="molecule type" value="Genomic_DNA"/>
</dbReference>
<name>A0ACB6F2J1_9PLEO</name>
<sequence length="788" mass="89920">MRRVPVLPRSSSSAASKRRASNSHHEPMRLLHHDHDGELVLTAFDDYEQPAYTILSHTWGKDEEEVSFADLMDGGGKDKLGYNKIRLCGEQTRRDGFHYFWVDTCCIDKSDKVELSLAIRSMFRWYQDAAKCYVYFSDVSAKKRKIDGMLTETTLEHSLTSSRWFTRGWTLQELLAPSIVELFSQEWKRLGDKTSLGPLISKITGIPQEVLQGYSLAQFDISERLRWRGDRKTKLKEDMAYSLSGICDVDIAPLYGEGEEEAFKRLHKEVQKLKDCLRDLRQGDPKDDKKRIEETKGGLLADSYRWVLSNDAFQRLQRDPQTQLLWVKGDPGKGKTMLLCGIIDELRMSMPNTTLLSYFFCQATFSHLNSATAVLRGLLYMLITQQPLLASHIYKRHDHAGKRLFEDANSWVALTDIWVDVLRDPGLRMGYLLIDALDECTTDRSKLLRFIAMQSSSSSRLKWVVSSRNWPEIERSLDPAAGKVPLSLELNAHSIFAAVKTFINTKVSRLADEERYDEQIRNVISEYLSANANDTFLWVALVCQHLKGIAKRHVMKKLNSIPLGLTPFYERMLSGISESEDAGTCRCVLATTAILLRPVVIQELTAIVEPLEEFADDLETVREIIELCGSFLTVKEDTVYFVHQSARDFLFTNANDEIFPYGIDIAHQEICRRSLAVLSLQLHRDMYKLEAPDAFIDDAQPPDPDPLVALRYSCVYWIDHLCNSKSIFRVSHAGSNLVTDEVMLFVKERYLYWLESLGLCRSTTKGVLAMKALSSLAEVWNHQLPSCS</sequence>
<reference evidence="1 2" key="1">
    <citation type="journal article" date="2019" name="bioRxiv">
        <title>Genomics, evolutionary history and diagnostics of the Alternaria alternata species group including apple and Asian pear pathotypes.</title>
        <authorList>
            <person name="Armitage A.D."/>
            <person name="Cockerton H.M."/>
            <person name="Sreenivasaprasad S."/>
            <person name="Woodhall J.W."/>
            <person name="Lane C.R."/>
            <person name="Harrison R.J."/>
            <person name="Clarkson J.P."/>
        </authorList>
    </citation>
    <scope>NUCLEOTIDE SEQUENCE [LARGE SCALE GENOMIC DNA]</scope>
    <source>
        <strain evidence="1 2">FERA 650</strain>
    </source>
</reference>
<dbReference type="Proteomes" id="UP000293547">
    <property type="component" value="Unassembled WGS sequence"/>
</dbReference>
<proteinExistence type="predicted"/>
<comment type="caution">
    <text evidence="1">The sequence shown here is derived from an EMBL/GenBank/DDBJ whole genome shotgun (WGS) entry which is preliminary data.</text>
</comment>